<comment type="caution">
    <text evidence="2">The sequence shown here is derived from an EMBL/GenBank/DDBJ whole genome shotgun (WGS) entry which is preliminary data.</text>
</comment>
<proteinExistence type="predicted"/>
<evidence type="ECO:0000313" key="2">
    <source>
        <dbReference type="EMBL" id="EOR05929.1"/>
    </source>
</evidence>
<evidence type="ECO:0008006" key="4">
    <source>
        <dbReference type="Google" id="ProtNLM"/>
    </source>
</evidence>
<keyword evidence="1" id="KW-0812">Transmembrane</keyword>
<gene>
    <name evidence="2" type="ORF">I593_02747</name>
</gene>
<evidence type="ECO:0000256" key="1">
    <source>
        <dbReference type="SAM" id="Phobius"/>
    </source>
</evidence>
<protein>
    <recommendedName>
        <fullName evidence="4">Iron uptake protein</fullName>
    </recommendedName>
</protein>
<keyword evidence="1" id="KW-0472">Membrane</keyword>
<dbReference type="AlphaFoldDB" id="R9AUK3"/>
<keyword evidence="3" id="KW-1185">Reference proteome</keyword>
<feature type="transmembrane region" description="Helical" evidence="1">
    <location>
        <begin position="78"/>
        <end position="97"/>
    </location>
</feature>
<evidence type="ECO:0000313" key="3">
    <source>
        <dbReference type="Proteomes" id="UP000016201"/>
    </source>
</evidence>
<name>R9AUK3_9GAMM</name>
<organism evidence="2 3">
    <name type="scientific">Acinetobacter tandoii DSM 14970 = CIP 107469</name>
    <dbReference type="NCBI Taxonomy" id="1120927"/>
    <lineage>
        <taxon>Bacteria</taxon>
        <taxon>Pseudomonadati</taxon>
        <taxon>Pseudomonadota</taxon>
        <taxon>Gammaproteobacteria</taxon>
        <taxon>Moraxellales</taxon>
        <taxon>Moraxellaceae</taxon>
        <taxon>Acinetobacter</taxon>
    </lineage>
</organism>
<keyword evidence="1" id="KW-1133">Transmembrane helix</keyword>
<dbReference type="EMBL" id="AQFM01000040">
    <property type="protein sequence ID" value="EOR05929.1"/>
    <property type="molecule type" value="Genomic_DNA"/>
</dbReference>
<sequence>MSKALPLSLTYRIQVLYRFIIAFILGFICTALLSLALTHLFHLSLPKAESIFLAAFISLIFYVFFVITSFCIQSLIKLTFVSIASCVVVLLLLFLGMG</sequence>
<feature type="transmembrane region" description="Helical" evidence="1">
    <location>
        <begin position="20"/>
        <end position="45"/>
    </location>
</feature>
<feature type="transmembrane region" description="Helical" evidence="1">
    <location>
        <begin position="51"/>
        <end position="71"/>
    </location>
</feature>
<reference evidence="2 3" key="1">
    <citation type="submission" date="2013-03" db="EMBL/GenBank/DDBJ databases">
        <title>The Genome Sequence of Acinetobacter tandoii CIP 107469.</title>
        <authorList>
            <consortium name="The Broad Institute Genome Sequencing Platform"/>
            <consortium name="The Broad Institute Genome Sequencing Center for Infectious Disease"/>
            <person name="Cerqueira G."/>
            <person name="Feldgarden M."/>
            <person name="Courvalin P."/>
            <person name="Perichon B."/>
            <person name="Grillot-Courvalin C."/>
            <person name="Clermont D."/>
            <person name="Rocha E."/>
            <person name="Yoon E.-J."/>
            <person name="Nemec A."/>
            <person name="Walker B."/>
            <person name="Young S.K."/>
            <person name="Zeng Q."/>
            <person name="Gargeya S."/>
            <person name="Fitzgerald M."/>
            <person name="Haas B."/>
            <person name="Abouelleil A."/>
            <person name="Alvarado L."/>
            <person name="Arachchi H.M."/>
            <person name="Berlin A.M."/>
            <person name="Chapman S.B."/>
            <person name="Dewar J."/>
            <person name="Goldberg J."/>
            <person name="Griggs A."/>
            <person name="Gujja S."/>
            <person name="Hansen M."/>
            <person name="Howarth C."/>
            <person name="Imamovic A."/>
            <person name="Larimer J."/>
            <person name="McCowan C."/>
            <person name="Murphy C."/>
            <person name="Neiman D."/>
            <person name="Pearson M."/>
            <person name="Priest M."/>
            <person name="Roberts A."/>
            <person name="Saif S."/>
            <person name="Shea T."/>
            <person name="Sisk P."/>
            <person name="Sykes S."/>
            <person name="Wortman J."/>
            <person name="Nusbaum C."/>
            <person name="Birren B."/>
        </authorList>
    </citation>
    <scope>NUCLEOTIDE SEQUENCE [LARGE SCALE GENOMIC DNA]</scope>
    <source>
        <strain evidence="2 3">CIP 107469</strain>
    </source>
</reference>
<dbReference type="Proteomes" id="UP000016201">
    <property type="component" value="Unassembled WGS sequence"/>
</dbReference>
<accession>R9AUK3</accession>